<dbReference type="SUPFAM" id="SSF52540">
    <property type="entry name" value="P-loop containing nucleoside triphosphate hydrolases"/>
    <property type="match status" value="2"/>
</dbReference>
<accession>A0A5P3XJ51</accession>
<gene>
    <name evidence="5" type="primary">abc-f</name>
    <name evidence="5" type="ORF">D4A35_16070</name>
</gene>
<dbReference type="FunFam" id="3.40.50.300:FF:000011">
    <property type="entry name" value="Putative ABC transporter ATP-binding component"/>
    <property type="match status" value="1"/>
</dbReference>
<dbReference type="SMART" id="SM00382">
    <property type="entry name" value="AAA"/>
    <property type="match status" value="2"/>
</dbReference>
<sequence>MAQINVVNLTFSYDTHVDDIFKNASFSIDTNWKIGLIGRNGRGKTTLLNLFMKKFKYSGTISSPVDFEYFPFHIENKDRTSLEVIRNTIAPFTTWEELMNEYVNDEEKLDQYGDILEKYIENDGYIINELIEKEIRKMKLEVEILQRNFSTLSFGEQTKLLLVGLFLRKNHFLLIDEPTNHLDIEGREVISNYLASKSGFILISHDRSFLDKIVDHVLSINKANIEVQRGNFSTWQLNKDRQDEFEKLENEKLKKDIKRLQEAAKQKASWSDKTEASKIGNGPTDRGFIGHKAAKMMKRAKSIEKRQNNAIEEKSKLLKNLENYDDLILKTSEDMEEKILTLNNLSIRYDDKVLFKDVNLKIKPGDRVWLKGSNGSGKSSLIKLILGEDISYDGDVYKCKNISYVSQDTSYLEGNIDELARKYSVDLNHLKSNLYKMGFESIQFEKDVSTWSEGQKKKFLIAKSLCDRASFYIWDEPLNFIDVISRMQIEDLILSVQPTMLFVEHDEFFGERISTKVLELEQ</sequence>
<dbReference type="InterPro" id="IPR003439">
    <property type="entry name" value="ABC_transporter-like_ATP-bd"/>
</dbReference>
<dbReference type="GO" id="GO:0005524">
    <property type="term" value="F:ATP binding"/>
    <property type="evidence" value="ECO:0007669"/>
    <property type="project" value="UniProtKB-KW"/>
</dbReference>
<organism evidence="5 6">
    <name type="scientific">Paraclostridium bifermentans</name>
    <name type="common">Clostridium bifermentans</name>
    <dbReference type="NCBI Taxonomy" id="1490"/>
    <lineage>
        <taxon>Bacteria</taxon>
        <taxon>Bacillati</taxon>
        <taxon>Bacillota</taxon>
        <taxon>Clostridia</taxon>
        <taxon>Peptostreptococcales</taxon>
        <taxon>Peptostreptococcaceae</taxon>
        <taxon>Paraclostridium</taxon>
    </lineage>
</organism>
<dbReference type="PANTHER" id="PTHR42855:SF2">
    <property type="entry name" value="DRUG RESISTANCE ABC TRANSPORTER,ATP-BINDING PROTEIN"/>
    <property type="match status" value="1"/>
</dbReference>
<reference evidence="5 6" key="1">
    <citation type="submission" date="2018-09" db="EMBL/GenBank/DDBJ databases">
        <title>A clostridial neurotoxin that targets Anopheles mosquitoes.</title>
        <authorList>
            <person name="Contreras E."/>
            <person name="Masuyer G."/>
            <person name="Qureshi N."/>
            <person name="Chawla S."/>
            <person name="Lim H.L."/>
            <person name="Chen J."/>
            <person name="Stenmark P."/>
            <person name="Gill S."/>
        </authorList>
    </citation>
    <scope>NUCLEOTIDE SEQUENCE [LARGE SCALE GENOMIC DNA]</scope>
    <source>
        <strain evidence="5 6">Cbm</strain>
    </source>
</reference>
<proteinExistence type="predicted"/>
<evidence type="ECO:0000313" key="6">
    <source>
        <dbReference type="Proteomes" id="UP000326961"/>
    </source>
</evidence>
<evidence type="ECO:0000256" key="3">
    <source>
        <dbReference type="SAM" id="Coils"/>
    </source>
</evidence>
<keyword evidence="2" id="KW-0067">ATP-binding</keyword>
<evidence type="ECO:0000259" key="4">
    <source>
        <dbReference type="PROSITE" id="PS50893"/>
    </source>
</evidence>
<dbReference type="PROSITE" id="PS00211">
    <property type="entry name" value="ABC_TRANSPORTER_1"/>
    <property type="match status" value="1"/>
</dbReference>
<dbReference type="CDD" id="cd03221">
    <property type="entry name" value="ABCF_EF-3"/>
    <property type="match status" value="2"/>
</dbReference>
<dbReference type="PROSITE" id="PS50893">
    <property type="entry name" value="ABC_TRANSPORTER_2"/>
    <property type="match status" value="2"/>
</dbReference>
<dbReference type="PANTHER" id="PTHR42855">
    <property type="entry name" value="ABC TRANSPORTER ATP-BINDING SUBUNIT"/>
    <property type="match status" value="1"/>
</dbReference>
<protein>
    <submittedName>
        <fullName evidence="5">ABC-F type ribosomal protection protein</fullName>
    </submittedName>
</protein>
<evidence type="ECO:0000313" key="5">
    <source>
        <dbReference type="EMBL" id="QEZ70336.1"/>
    </source>
</evidence>
<feature type="domain" description="ABC transporter" evidence="4">
    <location>
        <begin position="4"/>
        <end position="247"/>
    </location>
</feature>
<name>A0A5P3XJ51_PARBF</name>
<dbReference type="InterPro" id="IPR051309">
    <property type="entry name" value="ABCF_ATPase"/>
</dbReference>
<dbReference type="AlphaFoldDB" id="A0A5P3XJ51"/>
<evidence type="ECO:0000256" key="2">
    <source>
        <dbReference type="ARBA" id="ARBA00022840"/>
    </source>
</evidence>
<feature type="domain" description="ABC transporter" evidence="4">
    <location>
        <begin position="340"/>
        <end position="521"/>
    </location>
</feature>
<dbReference type="RefSeq" id="WP_150887176.1">
    <property type="nucleotide sequence ID" value="NZ_CP032452.1"/>
</dbReference>
<dbReference type="Pfam" id="PF00005">
    <property type="entry name" value="ABC_tran"/>
    <property type="match status" value="2"/>
</dbReference>
<dbReference type="GO" id="GO:0016887">
    <property type="term" value="F:ATP hydrolysis activity"/>
    <property type="evidence" value="ECO:0007669"/>
    <property type="project" value="InterPro"/>
</dbReference>
<dbReference type="InterPro" id="IPR027417">
    <property type="entry name" value="P-loop_NTPase"/>
</dbReference>
<dbReference type="NCBIfam" id="NF000355">
    <property type="entry name" value="ribo_prot_ABC_F"/>
    <property type="match status" value="1"/>
</dbReference>
<dbReference type="Gene3D" id="3.40.50.300">
    <property type="entry name" value="P-loop containing nucleotide triphosphate hydrolases"/>
    <property type="match status" value="2"/>
</dbReference>
<keyword evidence="3" id="KW-0175">Coiled coil</keyword>
<keyword evidence="1" id="KW-0547">Nucleotide-binding</keyword>
<dbReference type="Proteomes" id="UP000326961">
    <property type="component" value="Chromosome"/>
</dbReference>
<dbReference type="EMBL" id="CP032452">
    <property type="protein sequence ID" value="QEZ70336.1"/>
    <property type="molecule type" value="Genomic_DNA"/>
</dbReference>
<evidence type="ECO:0000256" key="1">
    <source>
        <dbReference type="ARBA" id="ARBA00022741"/>
    </source>
</evidence>
<feature type="coiled-coil region" evidence="3">
    <location>
        <begin position="293"/>
        <end position="320"/>
    </location>
</feature>
<dbReference type="InterPro" id="IPR003593">
    <property type="entry name" value="AAA+_ATPase"/>
</dbReference>
<dbReference type="InterPro" id="IPR017871">
    <property type="entry name" value="ABC_transporter-like_CS"/>
</dbReference>